<proteinExistence type="predicted"/>
<evidence type="ECO:0000313" key="2">
    <source>
        <dbReference type="EMBL" id="ALO60456.1"/>
    </source>
</evidence>
<evidence type="ECO:0000256" key="1">
    <source>
        <dbReference type="SAM" id="MobiDB-lite"/>
    </source>
</evidence>
<accession>A0A0S2LIP3</accession>
<dbReference type="GeneID" id="36392783"/>
<feature type="region of interest" description="Disordered" evidence="1">
    <location>
        <begin position="1"/>
        <end position="33"/>
    </location>
</feature>
<reference evidence="2 3" key="1">
    <citation type="journal article" date="2005" name="Science">
        <title>The genome of the basidiomycetous yeast and human pathogen Cryptococcus neoformans.</title>
        <authorList>
            <person name="Loftus B.J."/>
            <person name="Fung E."/>
            <person name="Roncaglia P."/>
            <person name="Rowley D."/>
            <person name="Amedeo P."/>
            <person name="Bruno D."/>
            <person name="Vamathevan J."/>
            <person name="Miranda M."/>
            <person name="Anderson I.J."/>
            <person name="Fraser J.A."/>
            <person name="Allen J.E."/>
            <person name="Bosdet I.E."/>
            <person name="Brent M.R."/>
            <person name="Chiu R."/>
            <person name="Doering T.L."/>
            <person name="Donlin M.J."/>
            <person name="D'Souza C.A."/>
            <person name="Fox D.S."/>
            <person name="Grinberg V."/>
            <person name="Fu J."/>
            <person name="Fukushima M."/>
            <person name="Haas B.J."/>
            <person name="Huang J.C."/>
            <person name="Janbon G."/>
            <person name="Jones S.J."/>
            <person name="Koo H.L."/>
            <person name="Krzywinski M.I."/>
            <person name="Kwon-Chung J.K."/>
            <person name="Lengeler K.B."/>
            <person name="Maiti R."/>
            <person name="Marra M.A."/>
            <person name="Marra R.E."/>
            <person name="Mathewson C.A."/>
            <person name="Mitchell T.G."/>
            <person name="Pertea M."/>
            <person name="Riggs F.R."/>
            <person name="Salzberg S.L."/>
            <person name="Schein J.E."/>
            <person name="Shvartsbeyn A."/>
            <person name="Shin H."/>
            <person name="Shumway M."/>
            <person name="Specht C.A."/>
            <person name="Suh B.B."/>
            <person name="Tenney A."/>
            <person name="Utterback T.R."/>
            <person name="Wickes B.L."/>
            <person name="Wortman J.R."/>
            <person name="Wye N.H."/>
            <person name="Kronstad J.W."/>
            <person name="Lodge J.K."/>
            <person name="Heitman J."/>
            <person name="Davis R.W."/>
            <person name="Fraser C.M."/>
            <person name="Hyman R.W."/>
        </authorList>
    </citation>
    <scope>NUCLEOTIDE SEQUENCE [LARGE SCALE GENOMIC DNA]</scope>
    <source>
        <strain evidence="3">JEC21 / ATCC MYA-565</strain>
    </source>
</reference>
<keyword evidence="3" id="KW-1185">Reference proteome</keyword>
<dbReference type="AlphaFoldDB" id="A0A0S2LIP3"/>
<name>A0A0S2LIP3_CRYD1</name>
<dbReference type="InParanoid" id="A0A0S2LIP3"/>
<dbReference type="OrthoDB" id="2562937at2759"/>
<dbReference type="RefSeq" id="XP_024514274.1">
    <property type="nucleotide sequence ID" value="XM_024658936.1"/>
</dbReference>
<organism evidence="2 3">
    <name type="scientific">Cryptococcus deneoformans (strain JEC21 / ATCC MYA-565)</name>
    <name type="common">Cryptococcus neoformans var. neoformans serotype D</name>
    <dbReference type="NCBI Taxonomy" id="214684"/>
    <lineage>
        <taxon>Eukaryota</taxon>
        <taxon>Fungi</taxon>
        <taxon>Dikarya</taxon>
        <taxon>Basidiomycota</taxon>
        <taxon>Agaricomycotina</taxon>
        <taxon>Tremellomycetes</taxon>
        <taxon>Tremellales</taxon>
        <taxon>Cryptococcaceae</taxon>
        <taxon>Cryptococcus</taxon>
        <taxon>Cryptococcus neoformans species complex</taxon>
    </lineage>
</organism>
<evidence type="ECO:0000313" key="3">
    <source>
        <dbReference type="Proteomes" id="UP000002149"/>
    </source>
</evidence>
<dbReference type="VEuPathDB" id="FungiDB:CNC02355"/>
<gene>
    <name evidence="2" type="ordered locus">CNC02355</name>
</gene>
<dbReference type="PaxDb" id="214684-A0A0S2LIP3"/>
<protein>
    <submittedName>
        <fullName evidence="2">Uncharacterized protein</fullName>
    </submittedName>
</protein>
<dbReference type="Proteomes" id="UP000002149">
    <property type="component" value="Chromosome 3"/>
</dbReference>
<dbReference type="KEGG" id="cne:CNC02355"/>
<sequence length="94" mass="10274">MQAPSPDHSAADGINGPLNPFVVTPPPPDGKDDEIPGYVTRFGAYHTLIKDRPSSRYVASKGGKLCNAVNDRFWIALSRKAQRFPADSFFLCPL</sequence>
<dbReference type="EMBL" id="AE017343">
    <property type="protein sequence ID" value="ALO60456.1"/>
    <property type="molecule type" value="Genomic_DNA"/>
</dbReference>